<dbReference type="PANTHER" id="PTHR10963:SF24">
    <property type="entry name" value="GLYCOSIDASE C21B10.07-RELATED"/>
    <property type="match status" value="1"/>
</dbReference>
<evidence type="ECO:0000256" key="1">
    <source>
        <dbReference type="SAM" id="SignalP"/>
    </source>
</evidence>
<dbReference type="Gene3D" id="2.60.120.200">
    <property type="match status" value="2"/>
</dbReference>
<feature type="signal peptide" evidence="1">
    <location>
        <begin position="1"/>
        <end position="21"/>
    </location>
</feature>
<dbReference type="InterPro" id="IPR013320">
    <property type="entry name" value="ConA-like_dom_sf"/>
</dbReference>
<keyword evidence="3" id="KW-1185">Reference proteome</keyword>
<dbReference type="Pfam" id="PF26113">
    <property type="entry name" value="GH16_XgeA"/>
    <property type="match status" value="2"/>
</dbReference>
<organism evidence="2 3">
    <name type="scientific">Ceratobasidium theobromae</name>
    <dbReference type="NCBI Taxonomy" id="1582974"/>
    <lineage>
        <taxon>Eukaryota</taxon>
        <taxon>Fungi</taxon>
        <taxon>Dikarya</taxon>
        <taxon>Basidiomycota</taxon>
        <taxon>Agaricomycotina</taxon>
        <taxon>Agaricomycetes</taxon>
        <taxon>Cantharellales</taxon>
        <taxon>Ceratobasidiaceae</taxon>
        <taxon>Ceratobasidium</taxon>
    </lineage>
</organism>
<dbReference type="InterPro" id="IPR050546">
    <property type="entry name" value="Glycosyl_Hydrlase_16"/>
</dbReference>
<dbReference type="Proteomes" id="UP000383932">
    <property type="component" value="Unassembled WGS sequence"/>
</dbReference>
<keyword evidence="2" id="KW-0378">Hydrolase</keyword>
<protein>
    <submittedName>
        <fullName evidence="2">Glycosidase C21B10,07</fullName>
    </submittedName>
</protein>
<comment type="caution">
    <text evidence="2">The sequence shown here is derived from an EMBL/GenBank/DDBJ whole genome shotgun (WGS) entry which is preliminary data.</text>
</comment>
<keyword evidence="2" id="KW-0326">Glycosidase</keyword>
<dbReference type="AlphaFoldDB" id="A0A5N5QJ26"/>
<evidence type="ECO:0000313" key="2">
    <source>
        <dbReference type="EMBL" id="KAB5591488.1"/>
    </source>
</evidence>
<keyword evidence="1" id="KW-0732">Signal</keyword>
<dbReference type="PANTHER" id="PTHR10963">
    <property type="entry name" value="GLYCOSYL HYDROLASE-RELATED"/>
    <property type="match status" value="1"/>
</dbReference>
<dbReference type="OrthoDB" id="192832at2759"/>
<dbReference type="SUPFAM" id="SSF49899">
    <property type="entry name" value="Concanavalin A-like lectins/glucanases"/>
    <property type="match status" value="1"/>
</dbReference>
<reference evidence="2 3" key="1">
    <citation type="journal article" date="2019" name="Fungal Biol. Biotechnol.">
        <title>Draft genome sequence of fastidious pathogen Ceratobasidium theobromae, which causes vascular-streak dieback in Theobroma cacao.</title>
        <authorList>
            <person name="Ali S.S."/>
            <person name="Asman A."/>
            <person name="Shao J."/>
            <person name="Firmansyah A.P."/>
            <person name="Susilo A.W."/>
            <person name="Rosmana A."/>
            <person name="McMahon P."/>
            <person name="Junaid M."/>
            <person name="Guest D."/>
            <person name="Kheng T.Y."/>
            <person name="Meinhardt L.W."/>
            <person name="Bailey B.A."/>
        </authorList>
    </citation>
    <scope>NUCLEOTIDE SEQUENCE [LARGE SCALE GENOMIC DNA]</scope>
    <source>
        <strain evidence="2 3">CT2</strain>
    </source>
</reference>
<sequence>MRHSLLNILGFFFAIAPGILSSGHLHSRHLRRSAHHKHGHVHKRDGEDINAADIDADVNINSTNIDASLRAKHKHKPKLHFWALTDSFRGYDFYNEFDFEAIDDPTRGRVNYVNMSTAIAKGLTEAKWNSFILRADSTSVLDPNGPGRDSIRIQSKKQWTTGVTILNLVIRASCCRLGSKANELGTSTEPYAYRMRDLAIVSLYLRPSAINTEQIWSQRYWMTQTEDWPIHGELDVIEGHRLILAISSQPPNFSALHTLNGCTVAPQRTMTGSVVSTNCSYLNNWNQGCPVQWDRPEAYGSGLNKMGGGWFVTERTESKISIWFWGRKDENVPPAVKYGFPIVSTTNFGTPVAVWESSDTCDFKKIFGSINIIINLTFCELSSPYAPNIRLKHPIGGEWAGQTPLFNAAGCPGTCVDYVNNNPNAFKDAYWDIASINVYSRAI</sequence>
<proteinExistence type="predicted"/>
<dbReference type="GO" id="GO:0016798">
    <property type="term" value="F:hydrolase activity, acting on glycosyl bonds"/>
    <property type="evidence" value="ECO:0007669"/>
    <property type="project" value="UniProtKB-KW"/>
</dbReference>
<accession>A0A5N5QJ26</accession>
<dbReference type="GO" id="GO:0009251">
    <property type="term" value="P:glucan catabolic process"/>
    <property type="evidence" value="ECO:0007669"/>
    <property type="project" value="TreeGrafter"/>
</dbReference>
<name>A0A5N5QJ26_9AGAM</name>
<dbReference type="EMBL" id="SSOP01000103">
    <property type="protein sequence ID" value="KAB5591488.1"/>
    <property type="molecule type" value="Genomic_DNA"/>
</dbReference>
<evidence type="ECO:0000313" key="3">
    <source>
        <dbReference type="Proteomes" id="UP000383932"/>
    </source>
</evidence>
<feature type="chain" id="PRO_5024340820" evidence="1">
    <location>
        <begin position="22"/>
        <end position="443"/>
    </location>
</feature>
<gene>
    <name evidence="2" type="ORF">CTheo_5092</name>
</gene>